<evidence type="ECO:0000313" key="4">
    <source>
        <dbReference type="EMBL" id="SFE02809.1"/>
    </source>
</evidence>
<feature type="region of interest" description="Disordered" evidence="1">
    <location>
        <begin position="25"/>
        <end position="50"/>
    </location>
</feature>
<reference evidence="5" key="1">
    <citation type="submission" date="2016-10" db="EMBL/GenBank/DDBJ databases">
        <authorList>
            <person name="Varghese N."/>
            <person name="Submissions S."/>
        </authorList>
    </citation>
    <scope>NUCLEOTIDE SEQUENCE [LARGE SCALE GENOMIC DNA]</scope>
    <source>
        <strain evidence="5">CGMCC 1.10784</strain>
    </source>
</reference>
<dbReference type="EMBL" id="FOMT01000002">
    <property type="protein sequence ID" value="SFE02809.1"/>
    <property type="molecule type" value="Genomic_DNA"/>
</dbReference>
<dbReference type="Pfam" id="PF07563">
    <property type="entry name" value="DUF1541"/>
    <property type="match status" value="2"/>
</dbReference>
<organism evidence="4 5">
    <name type="scientific">Paenibacillus catalpae</name>
    <dbReference type="NCBI Taxonomy" id="1045775"/>
    <lineage>
        <taxon>Bacteria</taxon>
        <taxon>Bacillati</taxon>
        <taxon>Bacillota</taxon>
        <taxon>Bacilli</taxon>
        <taxon>Bacillales</taxon>
        <taxon>Paenibacillaceae</taxon>
        <taxon>Paenibacillus</taxon>
    </lineage>
</organism>
<evidence type="ECO:0000256" key="1">
    <source>
        <dbReference type="SAM" id="MobiDB-lite"/>
    </source>
</evidence>
<feature type="signal peptide" evidence="2">
    <location>
        <begin position="1"/>
        <end position="21"/>
    </location>
</feature>
<dbReference type="Proteomes" id="UP000198855">
    <property type="component" value="Unassembled WGS sequence"/>
</dbReference>
<dbReference type="Gene3D" id="2.30.30.1210">
    <property type="entry name" value="Domain of unknown function DUF1541"/>
    <property type="match status" value="1"/>
</dbReference>
<proteinExistence type="predicted"/>
<evidence type="ECO:0000313" key="5">
    <source>
        <dbReference type="Proteomes" id="UP000198855"/>
    </source>
</evidence>
<dbReference type="RefSeq" id="WP_091184194.1">
    <property type="nucleotide sequence ID" value="NZ_FOMT01000002.1"/>
</dbReference>
<evidence type="ECO:0000259" key="3">
    <source>
        <dbReference type="Pfam" id="PF07563"/>
    </source>
</evidence>
<keyword evidence="2" id="KW-0732">Signal</keyword>
<protein>
    <recommendedName>
        <fullName evidence="3">DUF1541 domain-containing protein</fullName>
    </recommendedName>
</protein>
<feature type="chain" id="PRO_5011795848" description="DUF1541 domain-containing protein" evidence="2">
    <location>
        <begin position="22"/>
        <end position="184"/>
    </location>
</feature>
<feature type="domain" description="DUF1541" evidence="3">
    <location>
        <begin position="127"/>
        <end position="178"/>
    </location>
</feature>
<evidence type="ECO:0000256" key="2">
    <source>
        <dbReference type="SAM" id="SignalP"/>
    </source>
</evidence>
<name>A0A1I1X605_9BACL</name>
<dbReference type="InterPro" id="IPR011438">
    <property type="entry name" value="DUF1541"/>
</dbReference>
<dbReference type="PROSITE" id="PS51257">
    <property type="entry name" value="PROKAR_LIPOPROTEIN"/>
    <property type="match status" value="1"/>
</dbReference>
<dbReference type="STRING" id="1045775.SAMN05216378_2026"/>
<keyword evidence="5" id="KW-1185">Reference proteome</keyword>
<accession>A0A1I1X605</accession>
<gene>
    <name evidence="4" type="ORF">SAMN05216378_2026</name>
</gene>
<feature type="domain" description="DUF1541" evidence="3">
    <location>
        <begin position="63"/>
        <end position="114"/>
    </location>
</feature>
<sequence>MKKIVILGATVILAFALSACGKSSDQGQNHQGMNMNHGMDMEHSSSDKLPAGLKDATNPKFKVGSQAVIQDDHMPGMKGAVATIVGAYDTTVYTVSYVPTTGGEKVTNHKWVVQEEIMNAGDQPFAKGDEVTLMADHMKGMNGAKATIDSAEQTTVYVVDYTPTTGGAPVKNHKWVTESELSVK</sequence>
<dbReference type="OrthoDB" id="1701949at2"/>
<feature type="compositionally biased region" description="Polar residues" evidence="1">
    <location>
        <begin position="25"/>
        <end position="34"/>
    </location>
</feature>
<dbReference type="AlphaFoldDB" id="A0A1I1X605"/>